<dbReference type="GO" id="GO:0009247">
    <property type="term" value="P:glycolipid biosynthetic process"/>
    <property type="evidence" value="ECO:0007669"/>
    <property type="project" value="InterPro"/>
</dbReference>
<dbReference type="SUPFAM" id="SSF52540">
    <property type="entry name" value="P-loop containing nucleoside triphosphate hydrolases"/>
    <property type="match status" value="1"/>
</dbReference>
<keyword evidence="11" id="KW-1185">Reference proteome</keyword>
<dbReference type="AlphaFoldDB" id="A0A9Y4KJ03"/>
<protein>
    <submittedName>
        <fullName evidence="12">Galactose-3-O-sulfotransferase 2</fullName>
    </submittedName>
</protein>
<keyword evidence="6" id="KW-1133">Transmembrane helix</keyword>
<evidence type="ECO:0000256" key="2">
    <source>
        <dbReference type="ARBA" id="ARBA00008124"/>
    </source>
</evidence>
<evidence type="ECO:0000256" key="5">
    <source>
        <dbReference type="ARBA" id="ARBA00022968"/>
    </source>
</evidence>
<dbReference type="PANTHER" id="PTHR14647">
    <property type="entry name" value="GALACTOSE-3-O-SULFOTRANSFERASE"/>
    <property type="match status" value="1"/>
</dbReference>
<feature type="chain" id="PRO_5041365645" evidence="10">
    <location>
        <begin position="23"/>
        <end position="423"/>
    </location>
</feature>
<comment type="subcellular location">
    <subcellularLocation>
        <location evidence="1">Golgi apparatus membrane</location>
        <topology evidence="1">Single-pass type II membrane protein</topology>
    </subcellularLocation>
</comment>
<keyword evidence="4" id="KW-0812">Transmembrane</keyword>
<gene>
    <name evidence="12" type="primary">LOC103364970</name>
</gene>
<feature type="signal peptide" evidence="10">
    <location>
        <begin position="1"/>
        <end position="22"/>
    </location>
</feature>
<dbReference type="GeneID" id="103364970"/>
<evidence type="ECO:0000313" key="12">
    <source>
        <dbReference type="RefSeq" id="XP_008290497.1"/>
    </source>
</evidence>
<name>A0A9Y4KJ03_9TELE</name>
<proteinExistence type="inferred from homology"/>
<keyword evidence="8" id="KW-0472">Membrane</keyword>
<keyword evidence="10" id="KW-0732">Signal</keyword>
<sequence length="423" mass="48343">MILGVTCLLILVGTHLLQHSGSKDLHKGGSDTSPKERQRLAANANQRPNDLYRDYKGRRVTPSSAARKDSMHLTWSYTPPVVFLKTHKTGGSTVQNLLFRMGEKDGATFAFPHYTYQFNYPDKFRADFVDELPEGSSNFDILCSHMRLDIGQLRSMMPPNTIYVTILREPVLTFESVFSCYTSTVPAFTFAKKAAAVEHRSALSMFLESPDSFWDPKEPRDGLAKNPMSFDLGLDDQQWDSWQTDLTELEETFQLVMIAEHFDESLVLLGALLKLEFEELAYVRLNARSAHSLTPLDDITKARIRAWNRMDVLLYDFFLKLFREKAAQYGLERLNRDVARLRASADRISKKCVSRKEVPPGELEDLIRPLQTDSATVLGYEVKGNLTKQEQGFCMRFVLPEHHYHAHLYFQQYGRAMRAVPAA</sequence>
<dbReference type="GO" id="GO:0001733">
    <property type="term" value="F:galactosylceramide sulfotransferase activity"/>
    <property type="evidence" value="ECO:0007669"/>
    <property type="project" value="InterPro"/>
</dbReference>
<evidence type="ECO:0000256" key="1">
    <source>
        <dbReference type="ARBA" id="ARBA00004323"/>
    </source>
</evidence>
<evidence type="ECO:0000256" key="3">
    <source>
        <dbReference type="ARBA" id="ARBA00022679"/>
    </source>
</evidence>
<dbReference type="GO" id="GO:0000139">
    <property type="term" value="C:Golgi membrane"/>
    <property type="evidence" value="ECO:0007669"/>
    <property type="project" value="UniProtKB-SubCell"/>
</dbReference>
<accession>A0A9Y4KJ03</accession>
<dbReference type="InterPro" id="IPR027417">
    <property type="entry name" value="P-loop_NTPase"/>
</dbReference>
<evidence type="ECO:0000256" key="8">
    <source>
        <dbReference type="ARBA" id="ARBA00023136"/>
    </source>
</evidence>
<comment type="similarity">
    <text evidence="2">Belongs to the galactose-3-O-sulfotransferase family.</text>
</comment>
<dbReference type="RefSeq" id="XP_008290497.1">
    <property type="nucleotide sequence ID" value="XM_008292275.1"/>
</dbReference>
<keyword evidence="9" id="KW-0325">Glycoprotein</keyword>
<evidence type="ECO:0000256" key="10">
    <source>
        <dbReference type="SAM" id="SignalP"/>
    </source>
</evidence>
<dbReference type="InterPro" id="IPR009729">
    <property type="entry name" value="Gal-3-0_sulfotransfrase"/>
</dbReference>
<keyword evidence="5" id="KW-0735">Signal-anchor</keyword>
<evidence type="ECO:0000256" key="7">
    <source>
        <dbReference type="ARBA" id="ARBA00023034"/>
    </source>
</evidence>
<evidence type="ECO:0000313" key="11">
    <source>
        <dbReference type="Proteomes" id="UP000694891"/>
    </source>
</evidence>
<organism evidence="11 12">
    <name type="scientific">Stegastes partitus</name>
    <name type="common">bicolor damselfish</name>
    <dbReference type="NCBI Taxonomy" id="144197"/>
    <lineage>
        <taxon>Eukaryota</taxon>
        <taxon>Metazoa</taxon>
        <taxon>Chordata</taxon>
        <taxon>Craniata</taxon>
        <taxon>Vertebrata</taxon>
        <taxon>Euteleostomi</taxon>
        <taxon>Actinopterygii</taxon>
        <taxon>Neopterygii</taxon>
        <taxon>Teleostei</taxon>
        <taxon>Neoteleostei</taxon>
        <taxon>Acanthomorphata</taxon>
        <taxon>Ovalentaria</taxon>
        <taxon>Pomacentridae</taxon>
        <taxon>Stegastes</taxon>
    </lineage>
</organism>
<dbReference type="Proteomes" id="UP000694891">
    <property type="component" value="Unplaced"/>
</dbReference>
<evidence type="ECO:0000256" key="4">
    <source>
        <dbReference type="ARBA" id="ARBA00022692"/>
    </source>
</evidence>
<dbReference type="Gene3D" id="3.40.50.300">
    <property type="entry name" value="P-loop containing nucleotide triphosphate hydrolases"/>
    <property type="match status" value="1"/>
</dbReference>
<reference evidence="12" key="1">
    <citation type="submission" date="2025-08" db="UniProtKB">
        <authorList>
            <consortium name="RefSeq"/>
        </authorList>
    </citation>
    <scope>IDENTIFICATION</scope>
</reference>
<dbReference type="PANTHER" id="PTHR14647:SF84">
    <property type="entry name" value="GALACTOSE-3-O-SULFOTRANSFERASE 2-LIKE"/>
    <property type="match status" value="1"/>
</dbReference>
<keyword evidence="3" id="KW-0808">Transferase</keyword>
<evidence type="ECO:0000256" key="6">
    <source>
        <dbReference type="ARBA" id="ARBA00022989"/>
    </source>
</evidence>
<dbReference type="Pfam" id="PF06990">
    <property type="entry name" value="Gal-3-0_sulfotr"/>
    <property type="match status" value="1"/>
</dbReference>
<keyword evidence="7" id="KW-0333">Golgi apparatus</keyword>
<evidence type="ECO:0000256" key="9">
    <source>
        <dbReference type="ARBA" id="ARBA00023180"/>
    </source>
</evidence>